<protein>
    <recommendedName>
        <fullName evidence="4">RING-type E3 ubiquitin transferase</fullName>
        <ecNumber evidence="4">2.3.2.27</ecNumber>
    </recommendedName>
</protein>
<dbReference type="SUPFAM" id="SSF57850">
    <property type="entry name" value="RING/U-box"/>
    <property type="match status" value="1"/>
</dbReference>
<dbReference type="Gene3D" id="3.30.40.10">
    <property type="entry name" value="Zinc/RING finger domain, C3HC4 (zinc finger)"/>
    <property type="match status" value="1"/>
</dbReference>
<evidence type="ECO:0000256" key="8">
    <source>
        <dbReference type="ARBA" id="ARBA00022786"/>
    </source>
</evidence>
<dbReference type="GO" id="GO:0061630">
    <property type="term" value="F:ubiquitin protein ligase activity"/>
    <property type="evidence" value="ECO:0000318"/>
    <property type="project" value="GO_Central"/>
</dbReference>
<dbReference type="GO" id="GO:0044390">
    <property type="term" value="F:ubiquitin-like protein conjugating enzyme binding"/>
    <property type="evidence" value="ECO:0000318"/>
    <property type="project" value="GO_Central"/>
</dbReference>
<evidence type="ECO:0000256" key="5">
    <source>
        <dbReference type="ARBA" id="ARBA00022679"/>
    </source>
</evidence>
<dbReference type="Proteomes" id="UP000006727">
    <property type="component" value="Chromosome 3"/>
</dbReference>
<keyword evidence="9" id="KW-0862">Zinc</keyword>
<dbReference type="PROSITE" id="PS00518">
    <property type="entry name" value="ZF_RING_1"/>
    <property type="match status" value="1"/>
</dbReference>
<dbReference type="InterPro" id="IPR001841">
    <property type="entry name" value="Znf_RING"/>
</dbReference>
<evidence type="ECO:0000256" key="2">
    <source>
        <dbReference type="ARBA" id="ARBA00004308"/>
    </source>
</evidence>
<dbReference type="KEGG" id="ppp:112279857"/>
<evidence type="ECO:0000256" key="3">
    <source>
        <dbReference type="ARBA" id="ARBA00004906"/>
    </source>
</evidence>
<keyword evidence="6" id="KW-0479">Metal-binding</keyword>
<feature type="region of interest" description="Disordered" evidence="12">
    <location>
        <begin position="399"/>
        <end position="418"/>
    </location>
</feature>
<feature type="region of interest" description="Disordered" evidence="12">
    <location>
        <begin position="1"/>
        <end position="30"/>
    </location>
</feature>
<dbReference type="GO" id="GO:0016567">
    <property type="term" value="P:protein ubiquitination"/>
    <property type="evidence" value="ECO:0007669"/>
    <property type="project" value="UniProtKB-UniPathway"/>
</dbReference>
<keyword evidence="10" id="KW-0472">Membrane</keyword>
<dbReference type="Gramene" id="Pp3c3_25900V3.2">
    <property type="protein sequence ID" value="Pp3c3_25900V3.2"/>
    <property type="gene ID" value="Pp3c3_25900"/>
</dbReference>
<dbReference type="InterPro" id="IPR013083">
    <property type="entry name" value="Znf_RING/FYVE/PHD"/>
</dbReference>
<comment type="subcellular location">
    <subcellularLocation>
        <location evidence="2">Endomembrane system</location>
    </subcellularLocation>
</comment>
<feature type="region of interest" description="Disordered" evidence="12">
    <location>
        <begin position="298"/>
        <end position="344"/>
    </location>
</feature>
<comment type="catalytic activity">
    <reaction evidence="1">
        <text>S-ubiquitinyl-[E2 ubiquitin-conjugating enzyme]-L-cysteine + [acceptor protein]-L-lysine = [E2 ubiquitin-conjugating enzyme]-L-cysteine + N(6)-ubiquitinyl-[acceptor protein]-L-lysine.</text>
        <dbReference type="EC" id="2.3.2.27"/>
    </reaction>
</comment>
<dbReference type="SMART" id="SM00184">
    <property type="entry name" value="RING"/>
    <property type="match status" value="1"/>
</dbReference>
<evidence type="ECO:0000256" key="12">
    <source>
        <dbReference type="SAM" id="MobiDB-lite"/>
    </source>
</evidence>
<proteinExistence type="predicted"/>
<evidence type="ECO:0000256" key="11">
    <source>
        <dbReference type="PROSITE-ProRule" id="PRU00175"/>
    </source>
</evidence>
<feature type="region of interest" description="Disordered" evidence="12">
    <location>
        <begin position="428"/>
        <end position="460"/>
    </location>
</feature>
<feature type="domain" description="RING-type" evidence="13">
    <location>
        <begin position="232"/>
        <end position="273"/>
    </location>
</feature>
<feature type="region of interest" description="Disordered" evidence="12">
    <location>
        <begin position="643"/>
        <end position="683"/>
    </location>
</feature>
<comment type="pathway">
    <text evidence="3">Protein modification; protein ubiquitination.</text>
</comment>
<dbReference type="EnsemblPlants" id="Pp3c3_25900V3.2">
    <property type="protein sequence ID" value="Pp3c3_25900V3.2"/>
    <property type="gene ID" value="Pp3c3_25900"/>
</dbReference>
<evidence type="ECO:0000256" key="6">
    <source>
        <dbReference type="ARBA" id="ARBA00022723"/>
    </source>
</evidence>
<dbReference type="InParanoid" id="A0A7I4DP59"/>
<gene>
    <name evidence="14" type="primary">LOC112279857</name>
</gene>
<dbReference type="InterPro" id="IPR045103">
    <property type="entry name" value="RNF5/RNF185-like"/>
</dbReference>
<dbReference type="AlphaFoldDB" id="A0A7I4DP59"/>
<keyword evidence="7 11" id="KW-0863">Zinc-finger</keyword>
<reference evidence="14" key="3">
    <citation type="submission" date="2020-12" db="UniProtKB">
        <authorList>
            <consortium name="EnsemblPlants"/>
        </authorList>
    </citation>
    <scope>IDENTIFICATION</scope>
</reference>
<evidence type="ECO:0000256" key="7">
    <source>
        <dbReference type="ARBA" id="ARBA00022771"/>
    </source>
</evidence>
<evidence type="ECO:0000259" key="13">
    <source>
        <dbReference type="PROSITE" id="PS50089"/>
    </source>
</evidence>
<feature type="compositionally biased region" description="Polar residues" evidence="12">
    <location>
        <begin position="429"/>
        <end position="438"/>
    </location>
</feature>
<dbReference type="GO" id="GO:0008270">
    <property type="term" value="F:zinc ion binding"/>
    <property type="evidence" value="ECO:0007669"/>
    <property type="project" value="UniProtKB-KW"/>
</dbReference>
<dbReference type="EMBL" id="ABEU02000003">
    <property type="status" value="NOT_ANNOTATED_CDS"/>
    <property type="molecule type" value="Genomic_DNA"/>
</dbReference>
<feature type="compositionally biased region" description="Basic and acidic residues" evidence="12">
    <location>
        <begin position="399"/>
        <end position="410"/>
    </location>
</feature>
<dbReference type="GO" id="GO:0006511">
    <property type="term" value="P:ubiquitin-dependent protein catabolic process"/>
    <property type="evidence" value="ECO:0000318"/>
    <property type="project" value="GO_Central"/>
</dbReference>
<dbReference type="PANTHER" id="PTHR12313">
    <property type="entry name" value="E3 UBIQUITIN-PROTEIN LIGASE RNF5-RELATED"/>
    <property type="match status" value="1"/>
</dbReference>
<dbReference type="GeneID" id="112279857"/>
<keyword evidence="8" id="KW-0833">Ubl conjugation pathway</keyword>
<sequence>MATPVPGEDNHSTTEQGPQISGPESETSVSRHVDLTLNAATPIPIYNPYMQQVGPQNYPSFQRADSHQSYYDQQDYASNSIHEGNVYTAPAELRRGYQEYHPPAEEQIQGYRGRQQQNNLERAEGYVDSEQTAFETRQQEQLVLPRTLSHMRQRIRRRNRTNRGRVSNNRTVAAGAANRERSASTSITGSVTSGFMPQTPIEIEGSQERLSRLTSAVTEIEEPLGIGDSFKCNICFQKANEAVVTCCGHLFCWPCLYRWLHVHSYHKECPVCKGSVAEYNITPIYGRENALAEAGMQDGLGTETTPPRPVARRVESARQQRDRERRDRELREAEAGERTNQEHEQVLQVERVATETEGQPQARSFDIPNSEVTPLRGVDILQAGAEIVSRLQDMERGMNEWDRAENDPTERSQISHWRGRLPFTREQLRQTSANSHSRSATHEDPVVTGGARQQTLSPSAPLSQEWEHIINNARLVMDPSEAASWIALMHAFLANTEENSDPNTVAAQQRRQIIASAVSQLSQPQEDSISSLAVNPSQVSDWITTMRTQLNNIAQLLQNLERPIEGNLRPQSTATLDVGNLITIQLDDTEGLNPSEFLAELNATASPQEITSGSEQNPNLVESLNAAWGRESDPERIVPFTQSVRRPRRRMEHEEASQVISQEGAEAPHEDQLQLTRKRRRLD</sequence>
<feature type="compositionally biased region" description="Polar residues" evidence="12">
    <location>
        <begin position="13"/>
        <end position="28"/>
    </location>
</feature>
<dbReference type="OrthoDB" id="6270329at2759"/>
<dbReference type="GO" id="GO:0036503">
    <property type="term" value="P:ERAD pathway"/>
    <property type="evidence" value="ECO:0000318"/>
    <property type="project" value="GO_Central"/>
</dbReference>
<feature type="compositionally biased region" description="Basic and acidic residues" evidence="12">
    <location>
        <begin position="312"/>
        <end position="344"/>
    </location>
</feature>
<dbReference type="EC" id="2.3.2.27" evidence="4"/>
<evidence type="ECO:0000313" key="14">
    <source>
        <dbReference type="EnsemblPlants" id="Pp3c3_25900V3.2"/>
    </source>
</evidence>
<keyword evidence="15" id="KW-1185">Reference proteome</keyword>
<name>A0A7I4DP59_PHYPA</name>
<feature type="compositionally biased region" description="Polar residues" evidence="12">
    <location>
        <begin position="183"/>
        <end position="196"/>
    </location>
</feature>
<evidence type="ECO:0000256" key="10">
    <source>
        <dbReference type="ARBA" id="ARBA00023136"/>
    </source>
</evidence>
<evidence type="ECO:0000256" key="4">
    <source>
        <dbReference type="ARBA" id="ARBA00012483"/>
    </source>
</evidence>
<dbReference type="Pfam" id="PF13920">
    <property type="entry name" value="zf-C3HC4_3"/>
    <property type="match status" value="1"/>
</dbReference>
<dbReference type="InterPro" id="IPR017907">
    <property type="entry name" value="Znf_RING_CS"/>
</dbReference>
<feature type="compositionally biased region" description="Polar residues" evidence="12">
    <location>
        <begin position="451"/>
        <end position="460"/>
    </location>
</feature>
<dbReference type="UniPathway" id="UPA00143"/>
<dbReference type="RefSeq" id="XP_024370360.1">
    <property type="nucleotide sequence ID" value="XM_024514592.2"/>
</dbReference>
<reference evidence="14 15" key="2">
    <citation type="journal article" date="2018" name="Plant J.">
        <title>The Physcomitrella patens chromosome-scale assembly reveals moss genome structure and evolution.</title>
        <authorList>
            <person name="Lang D."/>
            <person name="Ullrich K.K."/>
            <person name="Murat F."/>
            <person name="Fuchs J."/>
            <person name="Jenkins J."/>
            <person name="Haas F.B."/>
            <person name="Piednoel M."/>
            <person name="Gundlach H."/>
            <person name="Van Bel M."/>
            <person name="Meyberg R."/>
            <person name="Vives C."/>
            <person name="Morata J."/>
            <person name="Symeonidi A."/>
            <person name="Hiss M."/>
            <person name="Muchero W."/>
            <person name="Kamisugi Y."/>
            <person name="Saleh O."/>
            <person name="Blanc G."/>
            <person name="Decker E.L."/>
            <person name="van Gessel N."/>
            <person name="Grimwood J."/>
            <person name="Hayes R.D."/>
            <person name="Graham S.W."/>
            <person name="Gunter L.E."/>
            <person name="McDaniel S.F."/>
            <person name="Hoernstein S.N.W."/>
            <person name="Larsson A."/>
            <person name="Li F.W."/>
            <person name="Perroud P.F."/>
            <person name="Phillips J."/>
            <person name="Ranjan P."/>
            <person name="Rokshar D.S."/>
            <person name="Rothfels C.J."/>
            <person name="Schneider L."/>
            <person name="Shu S."/>
            <person name="Stevenson D.W."/>
            <person name="Thummler F."/>
            <person name="Tillich M."/>
            <person name="Villarreal Aguilar J.C."/>
            <person name="Widiez T."/>
            <person name="Wong G.K."/>
            <person name="Wymore A."/>
            <person name="Zhang Y."/>
            <person name="Zimmer A.D."/>
            <person name="Quatrano R.S."/>
            <person name="Mayer K.F.X."/>
            <person name="Goodstein D."/>
            <person name="Casacuberta J.M."/>
            <person name="Vandepoele K."/>
            <person name="Reski R."/>
            <person name="Cuming A.C."/>
            <person name="Tuskan G.A."/>
            <person name="Maumus F."/>
            <person name="Salse J."/>
            <person name="Schmutz J."/>
            <person name="Rensing S.A."/>
        </authorList>
    </citation>
    <scope>NUCLEOTIDE SEQUENCE [LARGE SCALE GENOMIC DNA]</scope>
    <source>
        <strain evidence="14 15">cv. Gransden 2004</strain>
    </source>
</reference>
<dbReference type="PROSITE" id="PS50089">
    <property type="entry name" value="ZF_RING_2"/>
    <property type="match status" value="1"/>
</dbReference>
<organism evidence="14 15">
    <name type="scientific">Physcomitrium patens</name>
    <name type="common">Spreading-leaved earth moss</name>
    <name type="synonym">Physcomitrella patens</name>
    <dbReference type="NCBI Taxonomy" id="3218"/>
    <lineage>
        <taxon>Eukaryota</taxon>
        <taxon>Viridiplantae</taxon>
        <taxon>Streptophyta</taxon>
        <taxon>Embryophyta</taxon>
        <taxon>Bryophyta</taxon>
        <taxon>Bryophytina</taxon>
        <taxon>Bryopsida</taxon>
        <taxon>Funariidae</taxon>
        <taxon>Funariales</taxon>
        <taxon>Funariaceae</taxon>
        <taxon>Physcomitrium</taxon>
    </lineage>
</organism>
<dbReference type="CDD" id="cd16534">
    <property type="entry name" value="RING-HC_RNF5-like"/>
    <property type="match status" value="1"/>
</dbReference>
<reference evidence="14 15" key="1">
    <citation type="journal article" date="2008" name="Science">
        <title>The Physcomitrella genome reveals evolutionary insights into the conquest of land by plants.</title>
        <authorList>
            <person name="Rensing S."/>
            <person name="Lang D."/>
            <person name="Zimmer A."/>
            <person name="Terry A."/>
            <person name="Salamov A."/>
            <person name="Shapiro H."/>
            <person name="Nishiyama T."/>
            <person name="Perroud P.-F."/>
            <person name="Lindquist E."/>
            <person name="Kamisugi Y."/>
            <person name="Tanahashi T."/>
            <person name="Sakakibara K."/>
            <person name="Fujita T."/>
            <person name="Oishi K."/>
            <person name="Shin-I T."/>
            <person name="Kuroki Y."/>
            <person name="Toyoda A."/>
            <person name="Suzuki Y."/>
            <person name="Hashimoto A."/>
            <person name="Yamaguchi K."/>
            <person name="Sugano A."/>
            <person name="Kohara Y."/>
            <person name="Fujiyama A."/>
            <person name="Anterola A."/>
            <person name="Aoki S."/>
            <person name="Ashton N."/>
            <person name="Barbazuk W.B."/>
            <person name="Barker E."/>
            <person name="Bennetzen J."/>
            <person name="Bezanilla M."/>
            <person name="Blankenship R."/>
            <person name="Cho S.H."/>
            <person name="Dutcher S."/>
            <person name="Estelle M."/>
            <person name="Fawcett J.A."/>
            <person name="Gundlach H."/>
            <person name="Hanada K."/>
            <person name="Heyl A."/>
            <person name="Hicks K.A."/>
            <person name="Hugh J."/>
            <person name="Lohr M."/>
            <person name="Mayer K."/>
            <person name="Melkozernov A."/>
            <person name="Murata T."/>
            <person name="Nelson D."/>
            <person name="Pils B."/>
            <person name="Prigge M."/>
            <person name="Reiss B."/>
            <person name="Renner T."/>
            <person name="Rombauts S."/>
            <person name="Rushton P."/>
            <person name="Sanderfoot A."/>
            <person name="Schween G."/>
            <person name="Shiu S.-H."/>
            <person name="Stueber K."/>
            <person name="Theodoulou F.L."/>
            <person name="Tu H."/>
            <person name="Van de Peer Y."/>
            <person name="Verrier P.J."/>
            <person name="Waters E."/>
            <person name="Wood A."/>
            <person name="Yang L."/>
            <person name="Cove D."/>
            <person name="Cuming A."/>
            <person name="Hasebe M."/>
            <person name="Lucas S."/>
            <person name="Mishler D.B."/>
            <person name="Reski R."/>
            <person name="Grigoriev I."/>
            <person name="Quatrano R.S."/>
            <person name="Boore J.L."/>
        </authorList>
    </citation>
    <scope>NUCLEOTIDE SEQUENCE [LARGE SCALE GENOMIC DNA]</scope>
    <source>
        <strain evidence="14 15">cv. Gransden 2004</strain>
    </source>
</reference>
<keyword evidence="5" id="KW-0808">Transferase</keyword>
<evidence type="ECO:0000256" key="9">
    <source>
        <dbReference type="ARBA" id="ARBA00022833"/>
    </source>
</evidence>
<accession>A0A7I4DP59</accession>
<evidence type="ECO:0000256" key="1">
    <source>
        <dbReference type="ARBA" id="ARBA00000900"/>
    </source>
</evidence>
<evidence type="ECO:0000313" key="15">
    <source>
        <dbReference type="Proteomes" id="UP000006727"/>
    </source>
</evidence>
<feature type="region of interest" description="Disordered" evidence="12">
    <location>
        <begin position="174"/>
        <end position="198"/>
    </location>
</feature>
<dbReference type="GO" id="GO:0005783">
    <property type="term" value="C:endoplasmic reticulum"/>
    <property type="evidence" value="ECO:0007669"/>
    <property type="project" value="InterPro"/>
</dbReference>